<feature type="repeat" description="TPR" evidence="1">
    <location>
        <begin position="85"/>
        <end position="118"/>
    </location>
</feature>
<evidence type="ECO:0000313" key="5">
    <source>
        <dbReference type="Proteomes" id="UP001595974"/>
    </source>
</evidence>
<dbReference type="InterPro" id="IPR013360">
    <property type="entry name" value="Pilus_4_PilW"/>
</dbReference>
<dbReference type="RefSeq" id="WP_385962350.1">
    <property type="nucleotide sequence ID" value="NZ_JBHSOG010000114.1"/>
</dbReference>
<comment type="caution">
    <text evidence="4">The sequence shown here is derived from an EMBL/GenBank/DDBJ whole genome shotgun (WGS) entry which is preliminary data.</text>
</comment>
<dbReference type="PANTHER" id="PTHR12558:SF13">
    <property type="entry name" value="CELL DIVISION CYCLE PROTEIN 27 HOMOLOG"/>
    <property type="match status" value="1"/>
</dbReference>
<dbReference type="Proteomes" id="UP001595974">
    <property type="component" value="Unassembled WGS sequence"/>
</dbReference>
<dbReference type="SUPFAM" id="SSF48452">
    <property type="entry name" value="TPR-like"/>
    <property type="match status" value="1"/>
</dbReference>
<feature type="region of interest" description="Disordered" evidence="2">
    <location>
        <begin position="28"/>
        <end position="47"/>
    </location>
</feature>
<dbReference type="NCBIfam" id="TIGR02521">
    <property type="entry name" value="type_IV_pilW"/>
    <property type="match status" value="1"/>
</dbReference>
<dbReference type="PROSITE" id="PS51257">
    <property type="entry name" value="PROKAR_LIPOPROTEIN"/>
    <property type="match status" value="1"/>
</dbReference>
<accession>A0ABW1AYB2</accession>
<dbReference type="PROSITE" id="PS50005">
    <property type="entry name" value="TPR"/>
    <property type="match status" value="2"/>
</dbReference>
<dbReference type="PANTHER" id="PTHR12558">
    <property type="entry name" value="CELL DIVISION CYCLE 16,23,27"/>
    <property type="match status" value="1"/>
</dbReference>
<name>A0ABW1AYB2_9RHOO</name>
<reference evidence="5" key="1">
    <citation type="journal article" date="2019" name="Int. J. Syst. Evol. Microbiol.">
        <title>The Global Catalogue of Microorganisms (GCM) 10K type strain sequencing project: providing services to taxonomists for standard genome sequencing and annotation.</title>
        <authorList>
            <consortium name="The Broad Institute Genomics Platform"/>
            <consortium name="The Broad Institute Genome Sequencing Center for Infectious Disease"/>
            <person name="Wu L."/>
            <person name="Ma J."/>
        </authorList>
    </citation>
    <scope>NUCLEOTIDE SEQUENCE [LARGE SCALE GENOMIC DNA]</scope>
    <source>
        <strain evidence="5">SHR3</strain>
    </source>
</reference>
<dbReference type="InterPro" id="IPR019734">
    <property type="entry name" value="TPR_rpt"/>
</dbReference>
<keyword evidence="1" id="KW-0802">TPR repeat</keyword>
<feature type="repeat" description="TPR" evidence="1">
    <location>
        <begin position="155"/>
        <end position="188"/>
    </location>
</feature>
<dbReference type="InterPro" id="IPR011990">
    <property type="entry name" value="TPR-like_helical_dom_sf"/>
</dbReference>
<evidence type="ECO:0000313" key="4">
    <source>
        <dbReference type="EMBL" id="MFC5772312.1"/>
    </source>
</evidence>
<organism evidence="4 5">
    <name type="scientific">Thauera sinica</name>
    <dbReference type="NCBI Taxonomy" id="2665146"/>
    <lineage>
        <taxon>Bacteria</taxon>
        <taxon>Pseudomonadati</taxon>
        <taxon>Pseudomonadota</taxon>
        <taxon>Betaproteobacteria</taxon>
        <taxon>Rhodocyclales</taxon>
        <taxon>Zoogloeaceae</taxon>
        <taxon>Thauera</taxon>
    </lineage>
</organism>
<dbReference type="EMBL" id="JBHSOG010000114">
    <property type="protein sequence ID" value="MFC5772312.1"/>
    <property type="molecule type" value="Genomic_DNA"/>
</dbReference>
<gene>
    <name evidence="4" type="primary">pilW</name>
    <name evidence="4" type="ORF">ACFPTN_23270</name>
</gene>
<protein>
    <submittedName>
        <fullName evidence="4">Type IV pilus biogenesis/stability protein PilW</fullName>
    </submittedName>
</protein>
<evidence type="ECO:0000256" key="2">
    <source>
        <dbReference type="SAM" id="MobiDB-lite"/>
    </source>
</evidence>
<evidence type="ECO:0000256" key="3">
    <source>
        <dbReference type="SAM" id="SignalP"/>
    </source>
</evidence>
<keyword evidence="3" id="KW-0732">Signal</keyword>
<proteinExistence type="predicted"/>
<dbReference type="SMART" id="SM00028">
    <property type="entry name" value="TPR"/>
    <property type="match status" value="3"/>
</dbReference>
<sequence>MMQKAAMLCALLAAALAAGCANVPGTGATEPGNMSRPLSDQSPVGDAEARARTHVDLGMAYFELGRFDVALDEARIAMDNVAGYAPAHHLTGLVYMMLGEAAAARGNFEQALRAAPGDPDFNNSYGWFLCTQGQERDGLARLSSSARNPYYRYASRPLTNAGLCHMRLNEVEAAEQQFLRALELDPQNAQALLQIAEIAYGRGDYEVARVRLVRLHQQMTPTAASVWLGLRTERRLGNRDAAASYESQLRGRFGDSPEFQLLSQGKYE</sequence>
<dbReference type="Pfam" id="PF13432">
    <property type="entry name" value="TPR_16"/>
    <property type="match status" value="2"/>
</dbReference>
<evidence type="ECO:0000256" key="1">
    <source>
        <dbReference type="PROSITE-ProRule" id="PRU00339"/>
    </source>
</evidence>
<feature type="chain" id="PRO_5047029184" evidence="3">
    <location>
        <begin position="21"/>
        <end position="268"/>
    </location>
</feature>
<keyword evidence="5" id="KW-1185">Reference proteome</keyword>
<feature type="signal peptide" evidence="3">
    <location>
        <begin position="1"/>
        <end position="20"/>
    </location>
</feature>
<dbReference type="Gene3D" id="1.25.40.10">
    <property type="entry name" value="Tetratricopeptide repeat domain"/>
    <property type="match status" value="1"/>
</dbReference>